<dbReference type="InterPro" id="IPR050090">
    <property type="entry name" value="Tyrosine_recombinase_XerCD"/>
</dbReference>
<dbReference type="InterPro" id="IPR010998">
    <property type="entry name" value="Integrase_recombinase_N"/>
</dbReference>
<keyword evidence="2" id="KW-0229">DNA integration</keyword>
<evidence type="ECO:0000259" key="6">
    <source>
        <dbReference type="PROSITE" id="PS51898"/>
    </source>
</evidence>
<keyword evidence="8" id="KW-1185">Reference proteome</keyword>
<reference evidence="7" key="1">
    <citation type="submission" date="2021-08" db="EMBL/GenBank/DDBJ databases">
        <authorList>
            <person name="Zhang H."/>
            <person name="Xu M."/>
            <person name="Yu Z."/>
            <person name="Yang L."/>
            <person name="Cai Y."/>
        </authorList>
    </citation>
    <scope>NUCLEOTIDE SEQUENCE</scope>
    <source>
        <strain evidence="7">CHL1</strain>
    </source>
</reference>
<sequence>MAKTVRDANLETRTARARLTPRGKPYYRNLEPGLHIGYRKPAKGAGKWVARHYVGERDYETETLATADDFSDADGVAILSYRQALDLARARMVSRAHAAAGKTGPLTVADAIADYLDFVDANRRSGVDARARANAFILPTFGANEIEKLTDREITKWLRDLALAPARIRSKKGRDQRFKPVADDDEGRRRRRASANRTLTILKAALNRQWRAGRVSSDTAWRRVEPFENVDAARVRYLSLAEAGRLLNAAEPSFRALLRGALETGARYGELCALEVSDFNVDSGTIAIRRSKSGSPRHIILTVEGAAFFKRHVAGRDGREVMFVRFDGEPWKASRQARPMAEACANGKVTPPISFHGMRHTWASHAVMNGVPLLVVARNLGHADTRMVEKHYGHLAPSFVIDAIRAGAPKFGGGGDNVEQMRAAK</sequence>
<evidence type="ECO:0000256" key="5">
    <source>
        <dbReference type="SAM" id="MobiDB-lite"/>
    </source>
</evidence>
<dbReference type="InterPro" id="IPR013762">
    <property type="entry name" value="Integrase-like_cat_sf"/>
</dbReference>
<dbReference type="PANTHER" id="PTHR30349">
    <property type="entry name" value="PHAGE INTEGRASE-RELATED"/>
    <property type="match status" value="1"/>
</dbReference>
<dbReference type="Pfam" id="PF00589">
    <property type="entry name" value="Phage_integrase"/>
    <property type="match status" value="1"/>
</dbReference>
<dbReference type="AlphaFoldDB" id="A0A9E6ULU4"/>
<dbReference type="SUPFAM" id="SSF56349">
    <property type="entry name" value="DNA breaking-rejoining enzymes"/>
    <property type="match status" value="1"/>
</dbReference>
<name>A0A9E6ULU4_9HYPH</name>
<feature type="domain" description="Tyr recombinase" evidence="6">
    <location>
        <begin position="233"/>
        <end position="405"/>
    </location>
</feature>
<dbReference type="PANTHER" id="PTHR30349:SF41">
    <property type="entry name" value="INTEGRASE_RECOMBINASE PROTEIN MJ0367-RELATED"/>
    <property type="match status" value="1"/>
</dbReference>
<feature type="region of interest" description="Disordered" evidence="5">
    <location>
        <begin position="172"/>
        <end position="192"/>
    </location>
</feature>
<evidence type="ECO:0000313" key="7">
    <source>
        <dbReference type="EMBL" id="QZN98533.1"/>
    </source>
</evidence>
<gene>
    <name evidence="7" type="ORF">K6K41_15975</name>
</gene>
<evidence type="ECO:0000256" key="3">
    <source>
        <dbReference type="ARBA" id="ARBA00023125"/>
    </source>
</evidence>
<evidence type="ECO:0000256" key="1">
    <source>
        <dbReference type="ARBA" id="ARBA00008857"/>
    </source>
</evidence>
<dbReference type="EMBL" id="CP081869">
    <property type="protein sequence ID" value="QZN98533.1"/>
    <property type="molecule type" value="Genomic_DNA"/>
</dbReference>
<proteinExistence type="inferred from homology"/>
<evidence type="ECO:0000256" key="4">
    <source>
        <dbReference type="ARBA" id="ARBA00023172"/>
    </source>
</evidence>
<dbReference type="GO" id="GO:0015074">
    <property type="term" value="P:DNA integration"/>
    <property type="evidence" value="ECO:0007669"/>
    <property type="project" value="UniProtKB-KW"/>
</dbReference>
<accession>A0A9E6ULU4</accession>
<dbReference type="Gene3D" id="1.10.443.10">
    <property type="entry name" value="Intergrase catalytic core"/>
    <property type="match status" value="1"/>
</dbReference>
<feature type="compositionally biased region" description="Basic and acidic residues" evidence="5">
    <location>
        <begin position="173"/>
        <end position="188"/>
    </location>
</feature>
<dbReference type="PROSITE" id="PS51898">
    <property type="entry name" value="TYR_RECOMBINASE"/>
    <property type="match status" value="1"/>
</dbReference>
<dbReference type="Gene3D" id="1.10.150.130">
    <property type="match status" value="1"/>
</dbReference>
<evidence type="ECO:0000313" key="8">
    <source>
        <dbReference type="Proteomes" id="UP000825701"/>
    </source>
</evidence>
<dbReference type="RefSeq" id="WP_261401465.1">
    <property type="nucleotide sequence ID" value="NZ_CP081869.1"/>
</dbReference>
<dbReference type="Proteomes" id="UP000825701">
    <property type="component" value="Chromosome"/>
</dbReference>
<dbReference type="GO" id="GO:0003677">
    <property type="term" value="F:DNA binding"/>
    <property type="evidence" value="ECO:0007669"/>
    <property type="project" value="UniProtKB-KW"/>
</dbReference>
<dbReference type="InterPro" id="IPR011010">
    <property type="entry name" value="DNA_brk_join_enz"/>
</dbReference>
<keyword evidence="4" id="KW-0233">DNA recombination</keyword>
<comment type="similarity">
    <text evidence="1">Belongs to the 'phage' integrase family.</text>
</comment>
<dbReference type="KEGG" id="cmet:K6K41_15975"/>
<dbReference type="GO" id="GO:0006310">
    <property type="term" value="P:DNA recombination"/>
    <property type="evidence" value="ECO:0007669"/>
    <property type="project" value="UniProtKB-KW"/>
</dbReference>
<dbReference type="CDD" id="cd00796">
    <property type="entry name" value="INT_Rci_Hp1_C"/>
    <property type="match status" value="1"/>
</dbReference>
<protein>
    <submittedName>
        <fullName evidence="7">Site-specific integrase</fullName>
    </submittedName>
</protein>
<keyword evidence="3" id="KW-0238">DNA-binding</keyword>
<evidence type="ECO:0000256" key="2">
    <source>
        <dbReference type="ARBA" id="ARBA00022908"/>
    </source>
</evidence>
<dbReference type="InterPro" id="IPR002104">
    <property type="entry name" value="Integrase_catalytic"/>
</dbReference>
<organism evidence="7 8">
    <name type="scientific">Chenggangzhangella methanolivorans</name>
    <dbReference type="NCBI Taxonomy" id="1437009"/>
    <lineage>
        <taxon>Bacteria</taxon>
        <taxon>Pseudomonadati</taxon>
        <taxon>Pseudomonadota</taxon>
        <taxon>Alphaproteobacteria</taxon>
        <taxon>Hyphomicrobiales</taxon>
        <taxon>Methylopilaceae</taxon>
        <taxon>Chenggangzhangella</taxon>
    </lineage>
</organism>